<dbReference type="AlphaFoldDB" id="A0A318PGK8"/>
<evidence type="ECO:0000313" key="1">
    <source>
        <dbReference type="EMBL" id="PYD56279.1"/>
    </source>
</evidence>
<proteinExistence type="predicted"/>
<dbReference type="EMBL" id="NKUC01000026">
    <property type="protein sequence ID" value="PYD56279.1"/>
    <property type="molecule type" value="Genomic_DNA"/>
</dbReference>
<comment type="caution">
    <text evidence="1">The sequence shown here is derived from an EMBL/GenBank/DDBJ whole genome shotgun (WGS) entry which is preliminary data.</text>
</comment>
<dbReference type="Proteomes" id="UP000248257">
    <property type="component" value="Unassembled WGS sequence"/>
</dbReference>
<gene>
    <name evidence="1" type="ORF">CFR75_11635</name>
</gene>
<sequence>MGFNASYLAFHGVRREEILALMEFEDTGIEDEAREADFSIADMPTGWTILWSSQCEYLPDSEPLHLPFRCRHSIVGCCVLETTMMSIGFGYDYDDQGKMYNRWNISHEAAKGHDNLECIGTLPPESRTIIEAARAEAGTRTNVDVFFDIPVSVIESLTGFRYDRPVYDGEEIVFTGLRSLATA</sequence>
<protein>
    <submittedName>
        <fullName evidence="1">Uncharacterized protein</fullName>
    </submittedName>
</protein>
<dbReference type="OrthoDB" id="7277817at2"/>
<accession>A0A318PGK8</accession>
<name>A0A318PGK8_KOMXY</name>
<reference evidence="1 2" key="1">
    <citation type="submission" date="2017-07" db="EMBL/GenBank/DDBJ databases">
        <title>A draft genome sequence of Komagataeibacter xylinus LMG 1515.</title>
        <authorList>
            <person name="Skraban J."/>
            <person name="Cleenwerck I."/>
            <person name="Vandamme P."/>
            <person name="Trcek J."/>
        </authorList>
    </citation>
    <scope>NUCLEOTIDE SEQUENCE [LARGE SCALE GENOMIC DNA]</scope>
    <source>
        <strain evidence="1 2">LMG 1515</strain>
    </source>
</reference>
<keyword evidence="2" id="KW-1185">Reference proteome</keyword>
<evidence type="ECO:0000313" key="2">
    <source>
        <dbReference type="Proteomes" id="UP000248257"/>
    </source>
</evidence>
<dbReference type="RefSeq" id="WP_061274946.1">
    <property type="nucleotide sequence ID" value="NZ_CBCRXN010000077.1"/>
</dbReference>
<organism evidence="1 2">
    <name type="scientific">Komagataeibacter xylinus</name>
    <name type="common">Gluconacetobacter xylinus</name>
    <dbReference type="NCBI Taxonomy" id="28448"/>
    <lineage>
        <taxon>Bacteria</taxon>
        <taxon>Pseudomonadati</taxon>
        <taxon>Pseudomonadota</taxon>
        <taxon>Alphaproteobacteria</taxon>
        <taxon>Acetobacterales</taxon>
        <taxon>Acetobacteraceae</taxon>
        <taxon>Komagataeibacter</taxon>
    </lineage>
</organism>